<dbReference type="InterPro" id="IPR052019">
    <property type="entry name" value="F420H2_bilvrd_red/Heme_oxyg"/>
</dbReference>
<dbReference type="EMBL" id="JANLCJ010000010">
    <property type="protein sequence ID" value="MCS5736011.1"/>
    <property type="molecule type" value="Genomic_DNA"/>
</dbReference>
<feature type="domain" description="Pyridoxamine 5'-phosphate oxidase N-terminal" evidence="2">
    <location>
        <begin position="18"/>
        <end position="133"/>
    </location>
</feature>
<dbReference type="PANTHER" id="PTHR35176:SF11">
    <property type="entry name" value="PYRIDOXAMINE 5'-PHOSPHATE OXIDASE FAMILY PROTEIN"/>
    <property type="match status" value="1"/>
</dbReference>
<dbReference type="EC" id="1.-.-.-" evidence="3"/>
<dbReference type="GO" id="GO:0016491">
    <property type="term" value="F:oxidoreductase activity"/>
    <property type="evidence" value="ECO:0007669"/>
    <property type="project" value="UniProtKB-KW"/>
</dbReference>
<dbReference type="SUPFAM" id="SSF50475">
    <property type="entry name" value="FMN-binding split barrel"/>
    <property type="match status" value="1"/>
</dbReference>
<evidence type="ECO:0000313" key="3">
    <source>
        <dbReference type="EMBL" id="MCS5736011.1"/>
    </source>
</evidence>
<dbReference type="InterPro" id="IPR012349">
    <property type="entry name" value="Split_barrel_FMN-bd"/>
</dbReference>
<accession>A0ABT2H7V5</accession>
<dbReference type="PANTHER" id="PTHR35176">
    <property type="entry name" value="HEME OXYGENASE HI_0854-RELATED"/>
    <property type="match status" value="1"/>
</dbReference>
<proteinExistence type="predicted"/>
<dbReference type="InterPro" id="IPR011576">
    <property type="entry name" value="Pyridox_Oxase_N"/>
</dbReference>
<evidence type="ECO:0000256" key="1">
    <source>
        <dbReference type="ARBA" id="ARBA00023002"/>
    </source>
</evidence>
<protein>
    <submittedName>
        <fullName evidence="3">PPOX class F420-dependent oxidoreductase</fullName>
        <ecNumber evidence="3">1.-.-.-</ecNumber>
    </submittedName>
</protein>
<dbReference type="Pfam" id="PF01243">
    <property type="entry name" value="PNPOx_N"/>
    <property type="match status" value="1"/>
</dbReference>
<evidence type="ECO:0000313" key="4">
    <source>
        <dbReference type="Proteomes" id="UP001165586"/>
    </source>
</evidence>
<keyword evidence="4" id="KW-1185">Reference proteome</keyword>
<name>A0ABT2H7V5_9MICO</name>
<evidence type="ECO:0000259" key="2">
    <source>
        <dbReference type="Pfam" id="PF01243"/>
    </source>
</evidence>
<dbReference type="InterPro" id="IPR019965">
    <property type="entry name" value="PPOX_F420-dep_Rv2061_put"/>
</dbReference>
<keyword evidence="1 3" id="KW-0560">Oxidoreductase</keyword>
<dbReference type="NCBIfam" id="TIGR03666">
    <property type="entry name" value="Rv2061_F420"/>
    <property type="match status" value="1"/>
</dbReference>
<sequence length="140" mass="15773">MTGRPRHAREGSSPLLALGEQRFVQLTTFRKTGVAVSTPVWIARDGDELLVTTPAESGKVKRLRNSGRVELQPCSRRGKVDDGAPRVEAVARIQDGRAEVERGSHWFANKYGVEYRVTLLIERIVARGQRRRVILRIRDS</sequence>
<dbReference type="RefSeq" id="WP_259541559.1">
    <property type="nucleotide sequence ID" value="NZ_JANLCJ010000010.1"/>
</dbReference>
<gene>
    <name evidence="3" type="ORF">N1032_19910</name>
</gene>
<comment type="caution">
    <text evidence="3">The sequence shown here is derived from an EMBL/GenBank/DDBJ whole genome shotgun (WGS) entry which is preliminary data.</text>
</comment>
<organism evidence="3 4">
    <name type="scientific">Herbiconiux daphne</name>
    <dbReference type="NCBI Taxonomy" id="2970914"/>
    <lineage>
        <taxon>Bacteria</taxon>
        <taxon>Bacillati</taxon>
        <taxon>Actinomycetota</taxon>
        <taxon>Actinomycetes</taxon>
        <taxon>Micrococcales</taxon>
        <taxon>Microbacteriaceae</taxon>
        <taxon>Herbiconiux</taxon>
    </lineage>
</organism>
<reference evidence="3" key="1">
    <citation type="submission" date="2022-08" db="EMBL/GenBank/DDBJ databases">
        <authorList>
            <person name="Deng Y."/>
            <person name="Han X.-F."/>
            <person name="Zhang Y.-Q."/>
        </authorList>
    </citation>
    <scope>NUCLEOTIDE SEQUENCE</scope>
    <source>
        <strain evidence="3">CPCC 203386</strain>
    </source>
</reference>
<dbReference type="Gene3D" id="2.30.110.10">
    <property type="entry name" value="Electron Transport, Fmn-binding Protein, Chain A"/>
    <property type="match status" value="1"/>
</dbReference>
<dbReference type="Proteomes" id="UP001165586">
    <property type="component" value="Unassembled WGS sequence"/>
</dbReference>